<dbReference type="InterPro" id="IPR001173">
    <property type="entry name" value="Glyco_trans_2-like"/>
</dbReference>
<sequence>MNWFKNPDWISQHAYPYERLADVPGSVFEAINARLDKQPTGKPVVSIVIAAYNEEVNLIRCISSLAALETGIPFEIIVVNNNSTDQTAETLDRLHVRSALQPIQGCGPARQMGQELALGDYVLLADADCLYPPVWLDEMTKKLRKPGVSCVYGRYSFIAQDDMPRWQLALHETLRDMIAEVRHVNRPYLNAFGMSMGYNREAGLKAGFVMQNIRGEDGRMCFDLMQYGRVAAMKNNAARVWTGPRSLLRDGNFWQALGKRVLTELQRPLSYLKPHPPHDTKTSKN</sequence>
<dbReference type="Pfam" id="PF00535">
    <property type="entry name" value="Glycos_transf_2"/>
    <property type="match status" value="1"/>
</dbReference>
<proteinExistence type="predicted"/>
<organism evidence="2 3">
    <name type="scientific">Spirosoma sordidisoli</name>
    <dbReference type="NCBI Taxonomy" id="2502893"/>
    <lineage>
        <taxon>Bacteria</taxon>
        <taxon>Pseudomonadati</taxon>
        <taxon>Bacteroidota</taxon>
        <taxon>Cytophagia</taxon>
        <taxon>Cytophagales</taxon>
        <taxon>Cytophagaceae</taxon>
        <taxon>Spirosoma</taxon>
    </lineage>
</organism>
<reference evidence="2 3" key="1">
    <citation type="submission" date="2019-01" db="EMBL/GenBank/DDBJ databases">
        <title>Spirosoma flava sp. nov., a propanil-degrading bacterium isolated from herbicide-contaminated soil.</title>
        <authorList>
            <person name="Zhang L."/>
            <person name="Jiang J.-D."/>
        </authorList>
    </citation>
    <scope>NUCLEOTIDE SEQUENCE [LARGE SCALE GENOMIC DNA]</scope>
    <source>
        <strain evidence="2 3">TY50</strain>
    </source>
</reference>
<name>A0A4Q2UFP8_9BACT</name>
<dbReference type="PANTHER" id="PTHR48090:SF7">
    <property type="entry name" value="RFBJ PROTEIN"/>
    <property type="match status" value="1"/>
</dbReference>
<dbReference type="RefSeq" id="WP_129605001.1">
    <property type="nucleotide sequence ID" value="NZ_SBLB01000008.1"/>
</dbReference>
<keyword evidence="2" id="KW-0808">Transferase</keyword>
<dbReference type="SUPFAM" id="SSF53448">
    <property type="entry name" value="Nucleotide-diphospho-sugar transferases"/>
    <property type="match status" value="1"/>
</dbReference>
<dbReference type="Proteomes" id="UP000290407">
    <property type="component" value="Unassembled WGS sequence"/>
</dbReference>
<dbReference type="Gene3D" id="3.90.550.10">
    <property type="entry name" value="Spore Coat Polysaccharide Biosynthesis Protein SpsA, Chain A"/>
    <property type="match status" value="1"/>
</dbReference>
<feature type="domain" description="Glycosyltransferase 2-like" evidence="1">
    <location>
        <begin position="46"/>
        <end position="201"/>
    </location>
</feature>
<gene>
    <name evidence="2" type="ORF">EQG79_24235</name>
</gene>
<dbReference type="CDD" id="cd00761">
    <property type="entry name" value="Glyco_tranf_GTA_type"/>
    <property type="match status" value="1"/>
</dbReference>
<dbReference type="InterPro" id="IPR029044">
    <property type="entry name" value="Nucleotide-diphossugar_trans"/>
</dbReference>
<dbReference type="PANTHER" id="PTHR48090">
    <property type="entry name" value="UNDECAPRENYL-PHOSPHATE 4-DEOXY-4-FORMAMIDO-L-ARABINOSE TRANSFERASE-RELATED"/>
    <property type="match status" value="1"/>
</dbReference>
<protein>
    <submittedName>
        <fullName evidence="2">Glycosyltransferase family 2 protein</fullName>
    </submittedName>
</protein>
<dbReference type="InterPro" id="IPR050256">
    <property type="entry name" value="Glycosyltransferase_2"/>
</dbReference>
<comment type="caution">
    <text evidence="2">The sequence shown here is derived from an EMBL/GenBank/DDBJ whole genome shotgun (WGS) entry which is preliminary data.</text>
</comment>
<dbReference type="AlphaFoldDB" id="A0A4Q2UFP8"/>
<keyword evidence="3" id="KW-1185">Reference proteome</keyword>
<evidence type="ECO:0000259" key="1">
    <source>
        <dbReference type="Pfam" id="PF00535"/>
    </source>
</evidence>
<dbReference type="GO" id="GO:0016740">
    <property type="term" value="F:transferase activity"/>
    <property type="evidence" value="ECO:0007669"/>
    <property type="project" value="UniProtKB-KW"/>
</dbReference>
<accession>A0A4Q2UFP8</accession>
<dbReference type="EMBL" id="SBLB01000008">
    <property type="protein sequence ID" value="RYC67232.1"/>
    <property type="molecule type" value="Genomic_DNA"/>
</dbReference>
<evidence type="ECO:0000313" key="3">
    <source>
        <dbReference type="Proteomes" id="UP000290407"/>
    </source>
</evidence>
<evidence type="ECO:0000313" key="2">
    <source>
        <dbReference type="EMBL" id="RYC67232.1"/>
    </source>
</evidence>